<name>A0A4Z0V0V7_9BACT</name>
<dbReference type="InterPro" id="IPR029044">
    <property type="entry name" value="Nucleotide-diphossugar_trans"/>
</dbReference>
<proteinExistence type="predicted"/>
<accession>A0A4Z0V0V7</accession>
<dbReference type="PANTHER" id="PTHR43584">
    <property type="entry name" value="NUCLEOTIDYL TRANSFERASE"/>
    <property type="match status" value="1"/>
</dbReference>
<comment type="caution">
    <text evidence="4">The sequence shown here is derived from an EMBL/GenBank/DDBJ whole genome shotgun (WGS) entry which is preliminary data.</text>
</comment>
<gene>
    <name evidence="4" type="ORF">EZ315_13035</name>
</gene>
<dbReference type="GO" id="GO:0016779">
    <property type="term" value="F:nucleotidyltransferase activity"/>
    <property type="evidence" value="ECO:0007669"/>
    <property type="project" value="UniProtKB-KW"/>
</dbReference>
<organism evidence="4 5">
    <name type="scientific">Duncaniella freteri</name>
    <dbReference type="NCBI Taxonomy" id="2530391"/>
    <lineage>
        <taxon>Bacteria</taxon>
        <taxon>Pseudomonadati</taxon>
        <taxon>Bacteroidota</taxon>
        <taxon>Bacteroidia</taxon>
        <taxon>Bacteroidales</taxon>
        <taxon>Muribaculaceae</taxon>
        <taxon>Duncaniella</taxon>
    </lineage>
</organism>
<dbReference type="Pfam" id="PF00483">
    <property type="entry name" value="NTP_transferase"/>
    <property type="match status" value="1"/>
</dbReference>
<dbReference type="InterPro" id="IPR050065">
    <property type="entry name" value="GlmU-like"/>
</dbReference>
<feature type="domain" description="Nucleotidyl transferase" evidence="3">
    <location>
        <begin position="2"/>
        <end position="132"/>
    </location>
</feature>
<dbReference type="InterPro" id="IPR005835">
    <property type="entry name" value="NTP_transferase_dom"/>
</dbReference>
<evidence type="ECO:0000313" key="5">
    <source>
        <dbReference type="Proteomes" id="UP000297635"/>
    </source>
</evidence>
<evidence type="ECO:0000256" key="1">
    <source>
        <dbReference type="ARBA" id="ARBA00022679"/>
    </source>
</evidence>
<reference evidence="4 5" key="1">
    <citation type="submission" date="2019-02" db="EMBL/GenBank/DDBJ databases">
        <title>Isolation and identification of novel species under the genus Muribaculum.</title>
        <authorList>
            <person name="Miyake S."/>
            <person name="Ding Y."/>
            <person name="Low A."/>
            <person name="Soh M."/>
            <person name="Seedorf H."/>
        </authorList>
    </citation>
    <scope>NUCLEOTIDE SEQUENCE [LARGE SCALE GENOMIC DNA]</scope>
    <source>
        <strain evidence="4 5">TLL-A3</strain>
    </source>
</reference>
<dbReference type="AlphaFoldDB" id="A0A4Z0V0V7"/>
<dbReference type="EMBL" id="SJSA01000002">
    <property type="protein sequence ID" value="TGG36752.1"/>
    <property type="molecule type" value="Genomic_DNA"/>
</dbReference>
<dbReference type="GeneID" id="82150715"/>
<dbReference type="RefSeq" id="WP_135472463.1">
    <property type="nucleotide sequence ID" value="NZ_CASLVQ010000166.1"/>
</dbReference>
<dbReference type="CDD" id="cd06422">
    <property type="entry name" value="NTP_transferase_like_1"/>
    <property type="match status" value="1"/>
</dbReference>
<evidence type="ECO:0000313" key="4">
    <source>
        <dbReference type="EMBL" id="TGG36752.1"/>
    </source>
</evidence>
<dbReference type="SUPFAM" id="SSF53448">
    <property type="entry name" value="Nucleotide-diphospho-sugar transferases"/>
    <property type="match status" value="1"/>
</dbReference>
<keyword evidence="2" id="KW-0548">Nucleotidyltransferase</keyword>
<protein>
    <submittedName>
        <fullName evidence="4">Nucleotidyltransferase family protein</fullName>
    </submittedName>
</protein>
<dbReference type="PANTHER" id="PTHR43584:SF8">
    <property type="entry name" value="N-ACETYLMURAMATE ALPHA-1-PHOSPHATE URIDYLYLTRANSFERASE"/>
    <property type="match status" value="1"/>
</dbReference>
<keyword evidence="5" id="KW-1185">Reference proteome</keyword>
<sequence>MKAMIFAAGLGTRLAPLTDSCPKALIEVGGKPMLRRVIERLRDAGVGEMVVNVHHHADMIRRYLEENDFGVRVMISDESDMLLDTGGGVARASILLEGDEPVMLYNADIFTDFPIAEMVAVHERSGADVTLLADSRATSRYLMFDEAGYMRGWKNVRTGEVRSPFPKEVTDRCRLLAFGGIHIISQSAMRDISGYRPGEKFSITPFYIDRCGVLSIQAYTPTSPYKWIDIGKPETLQQAREEYISFKKRTE</sequence>
<dbReference type="Gene3D" id="3.90.550.10">
    <property type="entry name" value="Spore Coat Polysaccharide Biosynthesis Protein SpsA, Chain A"/>
    <property type="match status" value="1"/>
</dbReference>
<evidence type="ECO:0000259" key="3">
    <source>
        <dbReference type="Pfam" id="PF00483"/>
    </source>
</evidence>
<keyword evidence="1 4" id="KW-0808">Transferase</keyword>
<evidence type="ECO:0000256" key="2">
    <source>
        <dbReference type="ARBA" id="ARBA00022695"/>
    </source>
</evidence>
<dbReference type="Proteomes" id="UP000297635">
    <property type="component" value="Unassembled WGS sequence"/>
</dbReference>